<name>A0ABR7M8N4_9BACT</name>
<dbReference type="PROSITE" id="PS50965">
    <property type="entry name" value="NERD"/>
    <property type="match status" value="1"/>
</dbReference>
<reference evidence="3 4" key="1">
    <citation type="submission" date="2016-07" db="EMBL/GenBank/DDBJ databases">
        <title>Genome analysis of Flavihumibacter stibioxidans YS-17.</title>
        <authorList>
            <person name="Shi K."/>
            <person name="Han Y."/>
            <person name="Wang G."/>
        </authorList>
    </citation>
    <scope>NUCLEOTIDE SEQUENCE [LARGE SCALE GENOMIC DNA]</scope>
    <source>
        <strain evidence="3 4">YS-17</strain>
    </source>
</reference>
<dbReference type="Proteomes" id="UP000765802">
    <property type="component" value="Unassembled WGS sequence"/>
</dbReference>
<dbReference type="Pfam" id="PF08378">
    <property type="entry name" value="NERD"/>
    <property type="match status" value="1"/>
</dbReference>
<evidence type="ECO:0000313" key="4">
    <source>
        <dbReference type="Proteomes" id="UP000765802"/>
    </source>
</evidence>
<keyword evidence="1" id="KW-0175">Coiled coil</keyword>
<accession>A0ABR7M8N4</accession>
<organism evidence="3 4">
    <name type="scientific">Flavihumibacter stibioxidans</name>
    <dbReference type="NCBI Taxonomy" id="1834163"/>
    <lineage>
        <taxon>Bacteria</taxon>
        <taxon>Pseudomonadati</taxon>
        <taxon>Bacteroidota</taxon>
        <taxon>Chitinophagia</taxon>
        <taxon>Chitinophagales</taxon>
        <taxon>Chitinophagaceae</taxon>
        <taxon>Flavihumibacter</taxon>
    </lineage>
</organism>
<dbReference type="InterPro" id="IPR011528">
    <property type="entry name" value="NERD"/>
</dbReference>
<dbReference type="RefSeq" id="WP_187256679.1">
    <property type="nucleotide sequence ID" value="NZ_JBHULF010000014.1"/>
</dbReference>
<evidence type="ECO:0000259" key="2">
    <source>
        <dbReference type="PROSITE" id="PS50965"/>
    </source>
</evidence>
<feature type="coiled-coil region" evidence="1">
    <location>
        <begin position="51"/>
        <end position="85"/>
    </location>
</feature>
<evidence type="ECO:0000256" key="1">
    <source>
        <dbReference type="SAM" id="Coils"/>
    </source>
</evidence>
<dbReference type="EMBL" id="MBUA01000012">
    <property type="protein sequence ID" value="MBC6491383.1"/>
    <property type="molecule type" value="Genomic_DNA"/>
</dbReference>
<comment type="caution">
    <text evidence="3">The sequence shown here is derived from an EMBL/GenBank/DDBJ whole genome shotgun (WGS) entry which is preliminary data.</text>
</comment>
<proteinExistence type="predicted"/>
<gene>
    <name evidence="3" type="ORF">BC349_10090</name>
</gene>
<keyword evidence="4" id="KW-1185">Reference proteome</keyword>
<evidence type="ECO:0000313" key="3">
    <source>
        <dbReference type="EMBL" id="MBC6491383.1"/>
    </source>
</evidence>
<sequence length="365" mass="43168">MCRTYNTIGSLTTLKTHLKNNNIHDFKSLRDVIDFKNSWTTLRQQLIYHHENLIEQEKNMLNMDLQQLETEIETQRQQSEQRLTDEINKLKQQLSISIGYAPTNIFQKLIKNLRHWNYKRKIKHKEHNFDIEVKSSISNLIDNYQVKSNRYQFISSHVNEAIKQSAQYSLLELERKKATIDDLNSFIYGALGEQKVVKILEILSDEYFLINDFAVSFSPAIYNRQENDYIKSVQIDHILVGPSGIFLIETKNWSENSLDNLSLRSPVQQIKRTSFVLFKLLNNEMSKNYLRLDRHHWGDKKISIRNIIVLTNTKPKEEFQFVKILNVNELLGYVNYFKPTFSNTETQRIVEYLVDSNNRKTIITN</sequence>
<protein>
    <recommendedName>
        <fullName evidence="2">NERD domain-containing protein</fullName>
    </recommendedName>
</protein>
<feature type="domain" description="NERD" evidence="2">
    <location>
        <begin position="188"/>
        <end position="300"/>
    </location>
</feature>